<dbReference type="RefSeq" id="WP_307356707.1">
    <property type="nucleotide sequence ID" value="NZ_BAAACJ010000042.1"/>
</dbReference>
<reference evidence="1 2" key="1">
    <citation type="submission" date="2023-07" db="EMBL/GenBank/DDBJ databases">
        <title>Genomic Encyclopedia of Type Strains, Phase IV (KMG-IV): sequencing the most valuable type-strain genomes for metagenomic binning, comparative biology and taxonomic classification.</title>
        <authorList>
            <person name="Goeker M."/>
        </authorList>
    </citation>
    <scope>NUCLEOTIDE SEQUENCE [LARGE SCALE GENOMIC DNA]</scope>
    <source>
        <strain evidence="1 2">DSM 1400</strain>
    </source>
</reference>
<sequence>MVEQLFIITNNPLSKKNFSSQYEVIFIEGPVEKVYTMVRDKIHLGHKLLTHPLMSSIKPNETPYRTICLSVKRVKGTDMDSVLLIENSIMTLKKFLNISPLPKYTESVLNDFQLIDYDLINHALN</sequence>
<comment type="caution">
    <text evidence="1">The sequence shown here is derived from an EMBL/GenBank/DDBJ whole genome shotgun (WGS) entry which is preliminary data.</text>
</comment>
<dbReference type="Proteomes" id="UP001224418">
    <property type="component" value="Unassembled WGS sequence"/>
</dbReference>
<proteinExistence type="predicted"/>
<dbReference type="NCBIfam" id="NF038093">
    <property type="entry name" value="GrdX"/>
    <property type="match status" value="1"/>
</dbReference>
<dbReference type="InterPro" id="IPR047735">
    <property type="entry name" value="GrdX-like"/>
</dbReference>
<accession>A0ABU0JU56</accession>
<gene>
    <name evidence="1" type="ORF">QOZ93_002383</name>
</gene>
<dbReference type="EMBL" id="JAUSWN010000024">
    <property type="protein sequence ID" value="MDQ0480634.1"/>
    <property type="molecule type" value="Genomic_DNA"/>
</dbReference>
<evidence type="ECO:0000313" key="2">
    <source>
        <dbReference type="Proteomes" id="UP001224418"/>
    </source>
</evidence>
<keyword evidence="2" id="KW-1185">Reference proteome</keyword>
<protein>
    <recommendedName>
        <fullName evidence="3">GrdX protein</fullName>
    </recommendedName>
</protein>
<evidence type="ECO:0000313" key="1">
    <source>
        <dbReference type="EMBL" id="MDQ0480634.1"/>
    </source>
</evidence>
<organism evidence="1 2">
    <name type="scientific">Hathewaya limosa</name>
    <name type="common">Clostridium limosum</name>
    <dbReference type="NCBI Taxonomy" id="1536"/>
    <lineage>
        <taxon>Bacteria</taxon>
        <taxon>Bacillati</taxon>
        <taxon>Bacillota</taxon>
        <taxon>Clostridia</taxon>
        <taxon>Eubacteriales</taxon>
        <taxon>Clostridiaceae</taxon>
        <taxon>Hathewaya</taxon>
    </lineage>
</organism>
<evidence type="ECO:0008006" key="3">
    <source>
        <dbReference type="Google" id="ProtNLM"/>
    </source>
</evidence>
<name>A0ABU0JU56_HATLI</name>